<evidence type="ECO:0000256" key="8">
    <source>
        <dbReference type="ARBA" id="ARBA00023136"/>
    </source>
</evidence>
<gene>
    <name evidence="11" type="ORF">BAUCODRAFT_31605</name>
</gene>
<protein>
    <recommendedName>
        <fullName evidence="9">MICOS complex subunit MIC10</fullName>
    </recommendedName>
</protein>
<dbReference type="GeneID" id="19111527"/>
<evidence type="ECO:0000256" key="2">
    <source>
        <dbReference type="ARBA" id="ARBA00004434"/>
    </source>
</evidence>
<dbReference type="OMA" id="DRTTMPE"/>
<evidence type="ECO:0000256" key="7">
    <source>
        <dbReference type="ARBA" id="ARBA00023128"/>
    </source>
</evidence>
<dbReference type="RefSeq" id="XP_007673611.1">
    <property type="nucleotide sequence ID" value="XM_007675421.1"/>
</dbReference>
<evidence type="ECO:0000256" key="9">
    <source>
        <dbReference type="RuleBase" id="RU363011"/>
    </source>
</evidence>
<dbReference type="HOGENOM" id="CLU_068905_1_0_1"/>
<sequence>MADSSISATPVPPLVPPPNRPGRPMSEALLNEKWDHCLSTLLIRSTLGAGFGVIFSVLLFRRRAWPVFTGLGFGAGRAWEECDSSFKRATAPSRDGLRVLRPS</sequence>
<evidence type="ECO:0000313" key="11">
    <source>
        <dbReference type="EMBL" id="EMC99277.1"/>
    </source>
</evidence>
<dbReference type="STRING" id="717646.M2LX59"/>
<dbReference type="Proteomes" id="UP000011761">
    <property type="component" value="Unassembled WGS sequence"/>
</dbReference>
<dbReference type="KEGG" id="bcom:BAUCODRAFT_31605"/>
<feature type="region of interest" description="Disordered" evidence="10">
    <location>
        <begin position="1"/>
        <end position="26"/>
    </location>
</feature>
<dbReference type="PANTHER" id="PTHR21304:SF0">
    <property type="entry name" value="MICOS COMPLEX SUBUNIT MIC10"/>
    <property type="match status" value="1"/>
</dbReference>
<keyword evidence="5 9" id="KW-0999">Mitochondrion inner membrane</keyword>
<keyword evidence="12" id="KW-1185">Reference proteome</keyword>
<name>M2LX59_BAUPA</name>
<evidence type="ECO:0000256" key="4">
    <source>
        <dbReference type="ARBA" id="ARBA00022692"/>
    </source>
</evidence>
<keyword evidence="7 9" id="KW-0496">Mitochondrion</keyword>
<accession>M2LX59</accession>
<keyword evidence="6 9" id="KW-1133">Transmembrane helix</keyword>
<evidence type="ECO:0000256" key="3">
    <source>
        <dbReference type="ARBA" id="ARBA00006792"/>
    </source>
</evidence>
<comment type="subunit">
    <text evidence="9">Component of the mitochondrial contact site and cristae organizing system (MICOS) complex.</text>
</comment>
<dbReference type="OrthoDB" id="1916310at2759"/>
<dbReference type="eggNOG" id="KOG4853">
    <property type="taxonomic scope" value="Eukaryota"/>
</dbReference>
<comment type="subcellular location">
    <subcellularLocation>
        <location evidence="2 9">Mitochondrion inner membrane</location>
        <topology evidence="2 9">Single-pass membrane protein</topology>
    </subcellularLocation>
</comment>
<comment type="function">
    <text evidence="1 9">Component of the MICOS complex, a large protein complex of the mitochondrial inner membrane that plays crucial roles in the maintenance of crista junctions, inner membrane architecture, and formation of contact sites to the outer membrane.</text>
</comment>
<keyword evidence="4 9" id="KW-0812">Transmembrane</keyword>
<reference evidence="11 12" key="1">
    <citation type="journal article" date="2012" name="PLoS Pathog.">
        <title>Diverse lifestyles and strategies of plant pathogenesis encoded in the genomes of eighteen Dothideomycetes fungi.</title>
        <authorList>
            <person name="Ohm R.A."/>
            <person name="Feau N."/>
            <person name="Henrissat B."/>
            <person name="Schoch C.L."/>
            <person name="Horwitz B.A."/>
            <person name="Barry K.W."/>
            <person name="Condon B.J."/>
            <person name="Copeland A.C."/>
            <person name="Dhillon B."/>
            <person name="Glaser F."/>
            <person name="Hesse C.N."/>
            <person name="Kosti I."/>
            <person name="LaButti K."/>
            <person name="Lindquist E.A."/>
            <person name="Lucas S."/>
            <person name="Salamov A.A."/>
            <person name="Bradshaw R.E."/>
            <person name="Ciuffetti L."/>
            <person name="Hamelin R.C."/>
            <person name="Kema G.H.J."/>
            <person name="Lawrence C."/>
            <person name="Scott J.A."/>
            <person name="Spatafora J.W."/>
            <person name="Turgeon B.G."/>
            <person name="de Wit P.J.G.M."/>
            <person name="Zhong S."/>
            <person name="Goodwin S.B."/>
            <person name="Grigoriev I.V."/>
        </authorList>
    </citation>
    <scope>NUCLEOTIDE SEQUENCE [LARGE SCALE GENOMIC DNA]</scope>
    <source>
        <strain evidence="11 12">UAMH 10762</strain>
    </source>
</reference>
<dbReference type="Pfam" id="PF04418">
    <property type="entry name" value="DUF543"/>
    <property type="match status" value="1"/>
</dbReference>
<dbReference type="InterPro" id="IPR007512">
    <property type="entry name" value="Mic10"/>
</dbReference>
<dbReference type="AlphaFoldDB" id="M2LX59"/>
<dbReference type="EMBL" id="KB445552">
    <property type="protein sequence ID" value="EMC99277.1"/>
    <property type="molecule type" value="Genomic_DNA"/>
</dbReference>
<comment type="similarity">
    <text evidence="3 9">Belongs to the MICOS complex subunit Mic10 family.</text>
</comment>
<feature type="transmembrane region" description="Helical" evidence="9">
    <location>
        <begin position="41"/>
        <end position="60"/>
    </location>
</feature>
<evidence type="ECO:0000256" key="10">
    <source>
        <dbReference type="SAM" id="MobiDB-lite"/>
    </source>
</evidence>
<proteinExistence type="inferred from homology"/>
<dbReference type="PANTHER" id="PTHR21304">
    <property type="entry name" value="MICOS COMPLEX SUBUNIT MIC10"/>
    <property type="match status" value="1"/>
</dbReference>
<evidence type="ECO:0000256" key="1">
    <source>
        <dbReference type="ARBA" id="ARBA00002689"/>
    </source>
</evidence>
<evidence type="ECO:0000256" key="6">
    <source>
        <dbReference type="ARBA" id="ARBA00022989"/>
    </source>
</evidence>
<evidence type="ECO:0000256" key="5">
    <source>
        <dbReference type="ARBA" id="ARBA00022792"/>
    </source>
</evidence>
<keyword evidence="8 9" id="KW-0472">Membrane</keyword>
<dbReference type="GO" id="GO:0061617">
    <property type="term" value="C:MICOS complex"/>
    <property type="evidence" value="ECO:0007669"/>
    <property type="project" value="UniProtKB-UniRule"/>
</dbReference>
<feature type="compositionally biased region" description="Pro residues" evidence="10">
    <location>
        <begin position="10"/>
        <end position="21"/>
    </location>
</feature>
<evidence type="ECO:0000313" key="12">
    <source>
        <dbReference type="Proteomes" id="UP000011761"/>
    </source>
</evidence>
<organism evidence="11 12">
    <name type="scientific">Baudoinia panamericana (strain UAMH 10762)</name>
    <name type="common">Angels' share fungus</name>
    <name type="synonym">Baudoinia compniacensis (strain UAMH 10762)</name>
    <dbReference type="NCBI Taxonomy" id="717646"/>
    <lineage>
        <taxon>Eukaryota</taxon>
        <taxon>Fungi</taxon>
        <taxon>Dikarya</taxon>
        <taxon>Ascomycota</taxon>
        <taxon>Pezizomycotina</taxon>
        <taxon>Dothideomycetes</taxon>
        <taxon>Dothideomycetidae</taxon>
        <taxon>Mycosphaerellales</taxon>
        <taxon>Teratosphaeriaceae</taxon>
        <taxon>Baudoinia</taxon>
    </lineage>
</organism>